<dbReference type="Proteomes" id="UP001345963">
    <property type="component" value="Unassembled WGS sequence"/>
</dbReference>
<comment type="caution">
    <text evidence="1">The sequence shown here is derived from an EMBL/GenBank/DDBJ whole genome shotgun (WGS) entry which is preliminary data.</text>
</comment>
<reference evidence="1 2" key="1">
    <citation type="submission" date="2021-07" db="EMBL/GenBank/DDBJ databases">
        <authorList>
            <person name="Palmer J.M."/>
        </authorList>
    </citation>
    <scope>NUCLEOTIDE SEQUENCE [LARGE SCALE GENOMIC DNA]</scope>
    <source>
        <strain evidence="1 2">AT_MEX2019</strain>
        <tissue evidence="1">Muscle</tissue>
    </source>
</reference>
<evidence type="ECO:0000313" key="2">
    <source>
        <dbReference type="Proteomes" id="UP001345963"/>
    </source>
</evidence>
<dbReference type="EMBL" id="JAHUTI010000862">
    <property type="protein sequence ID" value="MED6232487.1"/>
    <property type="molecule type" value="Genomic_DNA"/>
</dbReference>
<protein>
    <recommendedName>
        <fullName evidence="3">Secreted protein</fullName>
    </recommendedName>
</protein>
<name>A0ABU7A353_9TELE</name>
<accession>A0ABU7A353</accession>
<evidence type="ECO:0000313" key="1">
    <source>
        <dbReference type="EMBL" id="MED6232487.1"/>
    </source>
</evidence>
<organism evidence="1 2">
    <name type="scientific">Ataeniobius toweri</name>
    <dbReference type="NCBI Taxonomy" id="208326"/>
    <lineage>
        <taxon>Eukaryota</taxon>
        <taxon>Metazoa</taxon>
        <taxon>Chordata</taxon>
        <taxon>Craniata</taxon>
        <taxon>Vertebrata</taxon>
        <taxon>Euteleostomi</taxon>
        <taxon>Actinopterygii</taxon>
        <taxon>Neopterygii</taxon>
        <taxon>Teleostei</taxon>
        <taxon>Neoteleostei</taxon>
        <taxon>Acanthomorphata</taxon>
        <taxon>Ovalentaria</taxon>
        <taxon>Atherinomorphae</taxon>
        <taxon>Cyprinodontiformes</taxon>
        <taxon>Goodeidae</taxon>
        <taxon>Ataeniobius</taxon>
    </lineage>
</organism>
<sequence length="124" mass="13555">MGYLSSASRGGLSVCVFVWLYCMCERDGLYEAVIASILAALKQSDNPSVVNPRTAAQAVTSNHFGSTQECTPSHRCSWSTLMKCVGMFSSETRNGLLKCFFICKEHTTVICPIVTDLPNVCTIF</sequence>
<keyword evidence="2" id="KW-1185">Reference proteome</keyword>
<evidence type="ECO:0008006" key="3">
    <source>
        <dbReference type="Google" id="ProtNLM"/>
    </source>
</evidence>
<proteinExistence type="predicted"/>
<gene>
    <name evidence="1" type="ORF">ATANTOWER_031144</name>
</gene>